<evidence type="ECO:0000256" key="6">
    <source>
        <dbReference type="PROSITE-ProRule" id="PRU01240"/>
    </source>
</evidence>
<feature type="active site" description="Charge relay system" evidence="6">
    <location>
        <position position="58"/>
    </location>
</feature>
<feature type="active site" description="Charge relay system" evidence="6">
    <location>
        <position position="103"/>
    </location>
</feature>
<keyword evidence="4 6" id="KW-0378">Hydrolase</keyword>
<name>A0A328C0P3_9PAST</name>
<dbReference type="InterPro" id="IPR015500">
    <property type="entry name" value="Peptidase_S8_subtilisin-rel"/>
</dbReference>
<sequence length="1294" mass="142777">MKNAIFPLVCCSVLASRSLWASDLFMTLENSYKIINLQKAKADNPTIDGSGTVVGVVDSMFNTNHPSLKDKAIKIAGYQEFDKIYQSDADSIGLAKDNATFRHGTHVAGILLGKHLGRTTAFANDGDPYGVAPNAKFYGAAFKENSNFSFWGLNTFDFFSQDPNLKVINHSWGYKVFPYESKISSYDEALKVLEESNTFSGKQNKAEVENIVKLAKERKVLNVFGSGNDGKDSASLFELLPRYDEEIRSFIAVGMLDTDGIDIAENGEIIIRDKRVNELSSGGTRILALQGIHKYSNGFLGSQAYSLMAPGSRIDSANALFEIDTKLGREKQEMFVPLTGTSQAAPMVSGAAALVAQKYPFLNGKQIADVLLSTANQNYRLPKVIIKQKPGYDAFSVIYIDQDVPTDPTQIKKDLEELGYTDQPNNEKITVKKILSSNKFYRLNREDLMGQGILDIQKALKGIAILDANRLNLSDIQNLTGKEEAYYLIDTQGKNGEFSNNISQKQWDDRLHLATAKNSPADKIRHLDVGFIKAGDGQLAFSGTNSYKGATVVRGGELHLKNGSTLTDSNVFVESAGTLTGSGTIANDLDNKGTVIAGSDDLSTLNVGNRYIHHDTANLVLNFNTKGNSKLVAKNYEIKGGKLRYRPLQGEFYAAGQKVQIDLGDLSHHLNQFASVDIMSNGSAEFKLEDFKLAKDLTTINDDKVETEETTTTVETEQPTTEPKPTEPVKTEESSDTVIVEQPTAEPKPTEPVKTEESSDTVAVEQPTAEPKPTEPVKTEESSETVIVEPPTAEPKPTEPVKTEESSDTVIVEQPTAEPKPTEPVKTEESSETVAVEQPTAESKPTEPVKMEESSETVAVEQPTAEPKPTEPVKTEESSETVTVEQPIAEPKPTEPVKAEESSEAVVIEQPKENIIIAEVNIKKDAYHIPNSDMGETIYSVRTASNLNQAYQTFFAQFDSSTAKAEILNSLVQDNQSELLSDKIIKTAHFVQQNMLFAIKPHNLTAYRLSGIKKWASGDDKTLSSLVPEPKYAFYLSPSYKRTKAKNFNGHGYGFNMGLATAIGETQQLALGVNYEKSREHFNLARSRSHYLNVALNHLVQLEHFKLVNGISLAGAKNHYTRELLGESYKLNGSYRNLFLTAQTGIVKEYKVGHLTLSPLAYAQYDFIHQKAFDESGAIFAKKFQQINHHSMALAGGVIFNYATQFAHSLAEFDAYAIYQQRVSGKNRDSRARFKDFAENDFSQPYLLNRHLLTLGVNAQLTYKNGISTAITLASERTNKYKRFSVLATLGYKF</sequence>
<comment type="similarity">
    <text evidence="1 6">Belongs to the peptidase S8 family.</text>
</comment>
<keyword evidence="3 8" id="KW-0732">Signal</keyword>
<dbReference type="InterPro" id="IPR036709">
    <property type="entry name" value="Autotransporte_beta_dom_sf"/>
</dbReference>
<dbReference type="GO" id="GO:0006508">
    <property type="term" value="P:proteolysis"/>
    <property type="evidence" value="ECO:0007669"/>
    <property type="project" value="UniProtKB-KW"/>
</dbReference>
<feature type="compositionally biased region" description="Basic and acidic residues" evidence="7">
    <location>
        <begin position="724"/>
        <end position="733"/>
    </location>
</feature>
<dbReference type="Proteomes" id="UP000248689">
    <property type="component" value="Unassembled WGS sequence"/>
</dbReference>
<feature type="domain" description="Autotransporter" evidence="9">
    <location>
        <begin position="1027"/>
        <end position="1294"/>
    </location>
</feature>
<dbReference type="PROSITE" id="PS00137">
    <property type="entry name" value="SUBTILASE_HIS"/>
    <property type="match status" value="1"/>
</dbReference>
<dbReference type="PROSITE" id="PS51208">
    <property type="entry name" value="AUTOTRANSPORTER"/>
    <property type="match status" value="1"/>
</dbReference>
<evidence type="ECO:0000256" key="3">
    <source>
        <dbReference type="ARBA" id="ARBA00022729"/>
    </source>
</evidence>
<feature type="region of interest" description="Disordered" evidence="7">
    <location>
        <begin position="704"/>
        <end position="905"/>
    </location>
</feature>
<protein>
    <recommendedName>
        <fullName evidence="9">Autotransporter domain-containing protein</fullName>
    </recommendedName>
</protein>
<dbReference type="Pfam" id="PF12951">
    <property type="entry name" value="PATR"/>
    <property type="match status" value="1"/>
</dbReference>
<dbReference type="InterPro" id="IPR036852">
    <property type="entry name" value="Peptidase_S8/S53_dom_sf"/>
</dbReference>
<evidence type="ECO:0000256" key="1">
    <source>
        <dbReference type="ARBA" id="ARBA00011073"/>
    </source>
</evidence>
<evidence type="ECO:0000313" key="11">
    <source>
        <dbReference type="Proteomes" id="UP000248689"/>
    </source>
</evidence>
<dbReference type="SUPFAM" id="SSF51126">
    <property type="entry name" value="Pectin lyase-like"/>
    <property type="match status" value="1"/>
</dbReference>
<dbReference type="PROSITE" id="PS00138">
    <property type="entry name" value="SUBTILASE_SER"/>
    <property type="match status" value="1"/>
</dbReference>
<dbReference type="InterPro" id="IPR050131">
    <property type="entry name" value="Peptidase_S8_subtilisin-like"/>
</dbReference>
<feature type="compositionally biased region" description="Basic and acidic residues" evidence="7">
    <location>
        <begin position="772"/>
        <end position="781"/>
    </location>
</feature>
<dbReference type="SUPFAM" id="SSF52743">
    <property type="entry name" value="Subtilisin-like"/>
    <property type="match status" value="1"/>
</dbReference>
<dbReference type="OrthoDB" id="9780507at2"/>
<dbReference type="InterPro" id="IPR005546">
    <property type="entry name" value="Autotransporte_beta"/>
</dbReference>
<dbReference type="InterPro" id="IPR013425">
    <property type="entry name" value="Autotrns_rpt"/>
</dbReference>
<evidence type="ECO:0000256" key="7">
    <source>
        <dbReference type="SAM" id="MobiDB-lite"/>
    </source>
</evidence>
<gene>
    <name evidence="10" type="ORF">C5N92_09165</name>
</gene>
<dbReference type="InterPro" id="IPR022398">
    <property type="entry name" value="Peptidase_S8_His-AS"/>
</dbReference>
<feature type="signal peptide" evidence="8">
    <location>
        <begin position="1"/>
        <end position="21"/>
    </location>
</feature>
<dbReference type="GO" id="GO:0004252">
    <property type="term" value="F:serine-type endopeptidase activity"/>
    <property type="evidence" value="ECO:0007669"/>
    <property type="project" value="UniProtKB-UniRule"/>
</dbReference>
<evidence type="ECO:0000313" key="10">
    <source>
        <dbReference type="EMBL" id="RAL18044.1"/>
    </source>
</evidence>
<dbReference type="EMBL" id="PTPX01000018">
    <property type="protein sequence ID" value="RAL18044.1"/>
    <property type="molecule type" value="Genomic_DNA"/>
</dbReference>
<dbReference type="Gene3D" id="2.40.128.130">
    <property type="entry name" value="Autotransporter beta-domain"/>
    <property type="match status" value="1"/>
</dbReference>
<evidence type="ECO:0000256" key="4">
    <source>
        <dbReference type="ARBA" id="ARBA00022801"/>
    </source>
</evidence>
<dbReference type="Pfam" id="PF03797">
    <property type="entry name" value="Autotransporter"/>
    <property type="match status" value="1"/>
</dbReference>
<dbReference type="NCBIfam" id="TIGR02601">
    <property type="entry name" value="autotrns_rpt"/>
    <property type="match status" value="1"/>
</dbReference>
<dbReference type="Gene3D" id="3.40.50.200">
    <property type="entry name" value="Peptidase S8/S53 domain"/>
    <property type="match status" value="1"/>
</dbReference>
<keyword evidence="11" id="KW-1185">Reference proteome</keyword>
<evidence type="ECO:0000259" key="9">
    <source>
        <dbReference type="PROSITE" id="PS51208"/>
    </source>
</evidence>
<feature type="compositionally biased region" description="Basic and acidic residues" evidence="7">
    <location>
        <begin position="748"/>
        <end position="757"/>
    </location>
</feature>
<accession>A0A328C0P3</accession>
<dbReference type="InterPro" id="IPR000209">
    <property type="entry name" value="Peptidase_S8/S53_dom"/>
</dbReference>
<keyword evidence="5 6" id="KW-0720">Serine protease</keyword>
<dbReference type="InterPro" id="IPR011050">
    <property type="entry name" value="Pectin_lyase_fold/virulence"/>
</dbReference>
<feature type="compositionally biased region" description="Low complexity" evidence="7">
    <location>
        <begin position="710"/>
        <end position="723"/>
    </location>
</feature>
<evidence type="ECO:0000256" key="2">
    <source>
        <dbReference type="ARBA" id="ARBA00022670"/>
    </source>
</evidence>
<evidence type="ECO:0000256" key="5">
    <source>
        <dbReference type="ARBA" id="ARBA00022825"/>
    </source>
</evidence>
<organism evidence="10 11">
    <name type="scientific">Glaesserella australis</name>
    <dbReference type="NCBI Taxonomy" id="2094024"/>
    <lineage>
        <taxon>Bacteria</taxon>
        <taxon>Pseudomonadati</taxon>
        <taxon>Pseudomonadota</taxon>
        <taxon>Gammaproteobacteria</taxon>
        <taxon>Pasteurellales</taxon>
        <taxon>Pasteurellaceae</taxon>
        <taxon>Glaesserella</taxon>
    </lineage>
</organism>
<dbReference type="Pfam" id="PF00082">
    <property type="entry name" value="Peptidase_S8"/>
    <property type="match status" value="1"/>
</dbReference>
<feature type="compositionally biased region" description="Basic and acidic residues" evidence="7">
    <location>
        <begin position="844"/>
        <end position="853"/>
    </location>
</feature>
<dbReference type="RefSeq" id="WP_111750559.1">
    <property type="nucleotide sequence ID" value="NZ_PTPX01000018.1"/>
</dbReference>
<feature type="compositionally biased region" description="Basic and acidic residues" evidence="7">
    <location>
        <begin position="892"/>
        <end position="901"/>
    </location>
</feature>
<feature type="compositionally biased region" description="Basic and acidic residues" evidence="7">
    <location>
        <begin position="796"/>
        <end position="805"/>
    </location>
</feature>
<dbReference type="CDD" id="cd04848">
    <property type="entry name" value="Peptidases_S8_Autotransporter_serine_protease_like"/>
    <property type="match status" value="1"/>
</dbReference>
<keyword evidence="2 6" id="KW-0645">Protease</keyword>
<comment type="caution">
    <text evidence="10">The sequence shown here is derived from an EMBL/GenBank/DDBJ whole genome shotgun (WGS) entry which is preliminary data.</text>
</comment>
<dbReference type="InterPro" id="IPR023828">
    <property type="entry name" value="Peptidase_S8_Ser-AS"/>
</dbReference>
<feature type="chain" id="PRO_5016461348" description="Autotransporter domain-containing protein" evidence="8">
    <location>
        <begin position="22"/>
        <end position="1294"/>
    </location>
</feature>
<dbReference type="SMART" id="SM00869">
    <property type="entry name" value="Autotransporter"/>
    <property type="match status" value="1"/>
</dbReference>
<dbReference type="PANTHER" id="PTHR43806">
    <property type="entry name" value="PEPTIDASE S8"/>
    <property type="match status" value="1"/>
</dbReference>
<dbReference type="PRINTS" id="PR00723">
    <property type="entry name" value="SUBTILISIN"/>
</dbReference>
<feature type="compositionally biased region" description="Basic and acidic residues" evidence="7">
    <location>
        <begin position="820"/>
        <end position="829"/>
    </location>
</feature>
<dbReference type="SUPFAM" id="SSF103515">
    <property type="entry name" value="Autotransporter"/>
    <property type="match status" value="1"/>
</dbReference>
<proteinExistence type="inferred from homology"/>
<dbReference type="PANTHER" id="PTHR43806:SF67">
    <property type="entry name" value="EGF-LIKE DOMAIN-CONTAINING PROTEIN"/>
    <property type="match status" value="1"/>
</dbReference>
<dbReference type="InterPro" id="IPR034061">
    <property type="entry name" value="Peptidases_S8_Autotransporter"/>
</dbReference>
<feature type="active site" description="Charge relay system" evidence="6">
    <location>
        <position position="342"/>
    </location>
</feature>
<reference evidence="11" key="1">
    <citation type="submission" date="2018-02" db="EMBL/GenBank/DDBJ databases">
        <title>Glaesserella australis sp. nov., isolated from the lungs of pigs.</title>
        <authorList>
            <person name="Turni C."/>
            <person name="Christensen H."/>
        </authorList>
    </citation>
    <scope>NUCLEOTIDE SEQUENCE [LARGE SCALE GENOMIC DNA]</scope>
    <source>
        <strain evidence="11">HS4635</strain>
    </source>
</reference>
<dbReference type="PROSITE" id="PS51892">
    <property type="entry name" value="SUBTILASE"/>
    <property type="match status" value="1"/>
</dbReference>
<feature type="compositionally biased region" description="Basic and acidic residues" evidence="7">
    <location>
        <begin position="868"/>
        <end position="877"/>
    </location>
</feature>
<evidence type="ECO:0000256" key="8">
    <source>
        <dbReference type="SAM" id="SignalP"/>
    </source>
</evidence>